<dbReference type="InterPro" id="IPR036514">
    <property type="entry name" value="SGNH_hydro_sf"/>
</dbReference>
<dbReference type="InterPro" id="IPR052762">
    <property type="entry name" value="PCW_deacetylase/CE"/>
</dbReference>
<dbReference type="AlphaFoldDB" id="A0A9X2I1Q2"/>
<dbReference type="Proteomes" id="UP001139319">
    <property type="component" value="Unassembled WGS sequence"/>
</dbReference>
<feature type="domain" description="Carbohydrate esterase 2 N-terminal" evidence="3">
    <location>
        <begin position="37"/>
        <end position="140"/>
    </location>
</feature>
<dbReference type="GO" id="GO:0052689">
    <property type="term" value="F:carboxylic ester hydrolase activity"/>
    <property type="evidence" value="ECO:0007669"/>
    <property type="project" value="InterPro"/>
</dbReference>
<dbReference type="InterPro" id="IPR037461">
    <property type="entry name" value="CtCE2-like_dom"/>
</dbReference>
<protein>
    <submittedName>
        <fullName evidence="4">GDSL-type esterase/lipase family protein</fullName>
    </submittedName>
</protein>
<dbReference type="CDD" id="cd01831">
    <property type="entry name" value="Endoglucanase_E_like"/>
    <property type="match status" value="1"/>
</dbReference>
<gene>
    <name evidence="4" type="ORF">M6D89_01265</name>
</gene>
<evidence type="ECO:0000313" key="4">
    <source>
        <dbReference type="EMBL" id="MCP8897922.1"/>
    </source>
</evidence>
<dbReference type="EMBL" id="JAMFTH010000001">
    <property type="protein sequence ID" value="MCP8897922.1"/>
    <property type="molecule type" value="Genomic_DNA"/>
</dbReference>
<evidence type="ECO:0000256" key="1">
    <source>
        <dbReference type="SAM" id="SignalP"/>
    </source>
</evidence>
<feature type="domain" description="SGNH hydrolase-type esterase" evidence="2">
    <location>
        <begin position="149"/>
        <end position="344"/>
    </location>
</feature>
<reference evidence="4" key="2">
    <citation type="submission" date="2023-01" db="EMBL/GenBank/DDBJ databases">
        <title>Gilvimarinus xylanilyticus HB14 isolated from Caulerpa lentillifera aquaculture base in Hainan, China.</title>
        <authorList>
            <person name="Zhang Y.-J."/>
        </authorList>
    </citation>
    <scope>NUCLEOTIDE SEQUENCE</scope>
    <source>
        <strain evidence="4">HB14</strain>
    </source>
</reference>
<evidence type="ECO:0000313" key="5">
    <source>
        <dbReference type="Proteomes" id="UP001139319"/>
    </source>
</evidence>
<reference evidence="4" key="1">
    <citation type="submission" date="2022-05" db="EMBL/GenBank/DDBJ databases">
        <authorList>
            <person name="Sun H.-N."/>
        </authorList>
    </citation>
    <scope>NUCLEOTIDE SEQUENCE</scope>
    <source>
        <strain evidence="4">HB14</strain>
    </source>
</reference>
<dbReference type="RefSeq" id="WP_253966219.1">
    <property type="nucleotide sequence ID" value="NZ_JAMFTH010000001.1"/>
</dbReference>
<keyword evidence="1" id="KW-0732">Signal</keyword>
<organism evidence="4 5">
    <name type="scientific">Gilvimarinus xylanilyticus</name>
    <dbReference type="NCBI Taxonomy" id="2944139"/>
    <lineage>
        <taxon>Bacteria</taxon>
        <taxon>Pseudomonadati</taxon>
        <taxon>Pseudomonadota</taxon>
        <taxon>Gammaproteobacteria</taxon>
        <taxon>Cellvibrionales</taxon>
        <taxon>Cellvibrionaceae</taxon>
        <taxon>Gilvimarinus</taxon>
    </lineage>
</organism>
<comment type="caution">
    <text evidence="4">The sequence shown here is derived from an EMBL/GenBank/DDBJ whole genome shotgun (WGS) entry which is preliminary data.</text>
</comment>
<dbReference type="Gene3D" id="2.60.120.260">
    <property type="entry name" value="Galactose-binding domain-like"/>
    <property type="match status" value="1"/>
</dbReference>
<dbReference type="InterPro" id="IPR013830">
    <property type="entry name" value="SGNH_hydro"/>
</dbReference>
<dbReference type="InterPro" id="IPR040794">
    <property type="entry name" value="CE2_N"/>
</dbReference>
<keyword evidence="5" id="KW-1185">Reference proteome</keyword>
<dbReference type="Pfam" id="PF13472">
    <property type="entry name" value="Lipase_GDSL_2"/>
    <property type="match status" value="1"/>
</dbReference>
<evidence type="ECO:0000259" key="2">
    <source>
        <dbReference type="Pfam" id="PF13472"/>
    </source>
</evidence>
<name>A0A9X2I1Q2_9GAMM</name>
<feature type="chain" id="PRO_5040886087" evidence="1">
    <location>
        <begin position="22"/>
        <end position="358"/>
    </location>
</feature>
<accession>A0A9X2I1Q2</accession>
<proteinExistence type="predicted"/>
<feature type="signal peptide" evidence="1">
    <location>
        <begin position="1"/>
        <end position="21"/>
    </location>
</feature>
<dbReference type="SUPFAM" id="SSF52266">
    <property type="entry name" value="SGNH hydrolase"/>
    <property type="match status" value="1"/>
</dbReference>
<dbReference type="PANTHER" id="PTHR37834:SF2">
    <property type="entry name" value="ESTERASE, SGNH HYDROLASE-TYPE"/>
    <property type="match status" value="1"/>
</dbReference>
<dbReference type="Gene3D" id="3.40.50.1110">
    <property type="entry name" value="SGNH hydrolase"/>
    <property type="match status" value="1"/>
</dbReference>
<dbReference type="Pfam" id="PF17996">
    <property type="entry name" value="CE2_N"/>
    <property type="match status" value="1"/>
</dbReference>
<dbReference type="PANTHER" id="PTHR37834">
    <property type="entry name" value="GDSL-LIKE LIPASE/ACYLHYDROLASE DOMAIN PROTEIN (AFU_ORTHOLOGUE AFUA_2G00620)"/>
    <property type="match status" value="1"/>
</dbReference>
<sequence>MAAQHVFALLLVGLLSACAQAPKTTTLNADDPAVRWSGRHAAQDGEVRFGYPSVSANVRISGGTLTMTAVSNKGESWMSVRVDDQPPKRFQVSAEPRVYPLVENSTQAHTVRVSHVGETWRGIVTVEGFNLIGGEFRAPPAPPQRKLLVIGDSVTCGEGVYTPPAHHCDSNPRQPDSDNSYGMRLGKALNAETQLVCYGGRGLIRSWNGNTDDLQAPQFFDLSIPEPGQPQADLQAFVPKIILISLGTNDFSLGIGPLPEKEAFVSAYVDFTQRLLSLYPEAKIALTEGSIVNDDDPERPQKTVLRDYIAHTIARVDSPRLFQVDSPYYPGDQCDAHPTGAQHKAMADALERQLTPQI</sequence>
<evidence type="ECO:0000259" key="3">
    <source>
        <dbReference type="Pfam" id="PF17996"/>
    </source>
</evidence>